<dbReference type="AlphaFoldDB" id="A0A417Z444"/>
<evidence type="ECO:0000313" key="1">
    <source>
        <dbReference type="EMBL" id="RHW45461.1"/>
    </source>
</evidence>
<dbReference type="RefSeq" id="WP_118911069.1">
    <property type="nucleotide sequence ID" value="NZ_QOCS01000019.1"/>
</dbReference>
<protein>
    <submittedName>
        <fullName evidence="1">Uncharacterized protein</fullName>
    </submittedName>
</protein>
<sequence>MESSKAQLVFNKVEDKPSPQINIDSHGQIFNNKALVYFSSGDAELANGTFNMKAYDLGNYDTSSGSNGGGLMNVGSWMIINVRTGGIFNLEVADNNHSANHPLNLLFAQGKIHVNIVNPTNVSLDLRKDPCDASALVYARGNSTVTTLSRDVSLGGKLTIPRGTNVVLPKSILNTAYPDSSSDIEVYDTKIRAEGNNQAAKGNGQVIVGPMGQSEDVKLGMGTGVDGPIRVQRVELPFTQNLIDPLLFVDNTKVIQARDADGLKPLKLAMFKMLGKEFRYISLSDLPGPSLILNKDSNIVYPSKETSSWNINGQSGGDEWADYDTNYAHDSNYPQPTPPLVRVQVKRLNPNPDPKNPQSKYLYIDLGTMTNNQEAEQKANSDYTNPAIAELTNPITPNILNDNFGNLSLYAKDDKGNQIPNPNLGQVIPKYQDSTLATIATDFENKHPKYLDPKDVQWDGGSWDPTLGGVGSSMKFAHRVTFDLHKLIDNYNASHKQPLYLKATDQILTSTVTNFQSSPLSTIYVRNLSMATQAPKEFLLGEDIQVPISYYDGDENFNSSIIPTLTLTGKIDATTDVTGSIKPINLKKKTDYHWNIGKAVAAGQHKIAFTAQDNSTPINHAYDENKTTTGEQ</sequence>
<proteinExistence type="predicted"/>
<reference evidence="1 2" key="1">
    <citation type="submission" date="2018-07" db="EMBL/GenBank/DDBJ databases">
        <title>Genome sequences of six Lactobacillus spp. isolated from bumble bee guts.</title>
        <authorList>
            <person name="Motta E.V.S."/>
            <person name="Moran N.A."/>
        </authorList>
    </citation>
    <scope>NUCLEOTIDE SEQUENCE [LARGE SCALE GENOMIC DNA]</scope>
    <source>
        <strain evidence="1 2">LV-8.1</strain>
    </source>
</reference>
<organism evidence="1 2">
    <name type="scientific">Bombilactobacillus bombi</name>
    <dbReference type="NCBI Taxonomy" id="1303590"/>
    <lineage>
        <taxon>Bacteria</taxon>
        <taxon>Bacillati</taxon>
        <taxon>Bacillota</taxon>
        <taxon>Bacilli</taxon>
        <taxon>Lactobacillales</taxon>
        <taxon>Lactobacillaceae</taxon>
        <taxon>Bombilactobacillus</taxon>
    </lineage>
</organism>
<accession>A0A417Z444</accession>
<gene>
    <name evidence="1" type="ORF">DS832_07735</name>
</gene>
<dbReference type="EMBL" id="QOCS01000019">
    <property type="protein sequence ID" value="RHW45461.1"/>
    <property type="molecule type" value="Genomic_DNA"/>
</dbReference>
<evidence type="ECO:0000313" key="2">
    <source>
        <dbReference type="Proteomes" id="UP000284822"/>
    </source>
</evidence>
<dbReference type="Proteomes" id="UP000284822">
    <property type="component" value="Unassembled WGS sequence"/>
</dbReference>
<comment type="caution">
    <text evidence="1">The sequence shown here is derived from an EMBL/GenBank/DDBJ whole genome shotgun (WGS) entry which is preliminary data.</text>
</comment>
<name>A0A417Z444_9LACO</name>